<dbReference type="Proteomes" id="UP001054945">
    <property type="component" value="Unassembled WGS sequence"/>
</dbReference>
<keyword evidence="3" id="KW-1185">Reference proteome</keyword>
<proteinExistence type="predicted"/>
<evidence type="ECO:0000256" key="1">
    <source>
        <dbReference type="SAM" id="MobiDB-lite"/>
    </source>
</evidence>
<feature type="region of interest" description="Disordered" evidence="1">
    <location>
        <begin position="111"/>
        <end position="136"/>
    </location>
</feature>
<protein>
    <submittedName>
        <fullName evidence="2">Uncharacterized protein</fullName>
    </submittedName>
</protein>
<dbReference type="AlphaFoldDB" id="A0AAV4V0E6"/>
<sequence>MKRNKNIPKKNRKRSFRGRKGVEKSERGCVPAPKTKNYKTLLSVKWSEKEIERTVKFVAINYSYFLERRGPFLVLAELSQEQFFFVSGKPPPHPFIIVILELFHPPTPKIREHGRFNTKKGNERDRENGGPAPSNAGVLNEIASAVDRIDAFGWGLCGWEFLSFWGLPTRDRESR</sequence>
<feature type="compositionally biased region" description="Basic residues" evidence="1">
    <location>
        <begin position="1"/>
        <end position="19"/>
    </location>
</feature>
<evidence type="ECO:0000313" key="3">
    <source>
        <dbReference type="Proteomes" id="UP001054945"/>
    </source>
</evidence>
<organism evidence="2 3">
    <name type="scientific">Caerostris extrusa</name>
    <name type="common">Bark spider</name>
    <name type="synonym">Caerostris bankana</name>
    <dbReference type="NCBI Taxonomy" id="172846"/>
    <lineage>
        <taxon>Eukaryota</taxon>
        <taxon>Metazoa</taxon>
        <taxon>Ecdysozoa</taxon>
        <taxon>Arthropoda</taxon>
        <taxon>Chelicerata</taxon>
        <taxon>Arachnida</taxon>
        <taxon>Araneae</taxon>
        <taxon>Araneomorphae</taxon>
        <taxon>Entelegynae</taxon>
        <taxon>Araneoidea</taxon>
        <taxon>Araneidae</taxon>
        <taxon>Caerostris</taxon>
    </lineage>
</organism>
<gene>
    <name evidence="2" type="ORF">CEXT_285831</name>
</gene>
<name>A0AAV4V0E6_CAEEX</name>
<evidence type="ECO:0000313" key="2">
    <source>
        <dbReference type="EMBL" id="GIY63473.1"/>
    </source>
</evidence>
<reference evidence="2 3" key="1">
    <citation type="submission" date="2021-06" db="EMBL/GenBank/DDBJ databases">
        <title>Caerostris extrusa draft genome.</title>
        <authorList>
            <person name="Kono N."/>
            <person name="Arakawa K."/>
        </authorList>
    </citation>
    <scope>NUCLEOTIDE SEQUENCE [LARGE SCALE GENOMIC DNA]</scope>
</reference>
<accession>A0AAV4V0E6</accession>
<feature type="compositionally biased region" description="Basic and acidic residues" evidence="1">
    <location>
        <begin position="111"/>
        <end position="128"/>
    </location>
</feature>
<comment type="caution">
    <text evidence="2">The sequence shown here is derived from an EMBL/GenBank/DDBJ whole genome shotgun (WGS) entry which is preliminary data.</text>
</comment>
<dbReference type="EMBL" id="BPLR01013746">
    <property type="protein sequence ID" value="GIY63473.1"/>
    <property type="molecule type" value="Genomic_DNA"/>
</dbReference>
<feature type="region of interest" description="Disordered" evidence="1">
    <location>
        <begin position="1"/>
        <end position="30"/>
    </location>
</feature>